<feature type="transmembrane region" description="Helical" evidence="7">
    <location>
        <begin position="59"/>
        <end position="75"/>
    </location>
</feature>
<protein>
    <submittedName>
        <fullName evidence="9">Cation diffusion facilitator family transporter</fullName>
    </submittedName>
</protein>
<dbReference type="Gene3D" id="1.20.1510.10">
    <property type="entry name" value="Cation efflux protein transmembrane domain"/>
    <property type="match status" value="1"/>
</dbReference>
<name>A0A3N1M7M6_9PROT</name>
<feature type="transmembrane region" description="Helical" evidence="7">
    <location>
        <begin position="172"/>
        <end position="191"/>
    </location>
</feature>
<dbReference type="InterPro" id="IPR058533">
    <property type="entry name" value="Cation_efflux_TM"/>
</dbReference>
<keyword evidence="2" id="KW-0813">Transport</keyword>
<organism evidence="9 10">
    <name type="scientific">Stella humosa</name>
    <dbReference type="NCBI Taxonomy" id="94"/>
    <lineage>
        <taxon>Bacteria</taxon>
        <taxon>Pseudomonadati</taxon>
        <taxon>Pseudomonadota</taxon>
        <taxon>Alphaproteobacteria</taxon>
        <taxon>Rhodospirillales</taxon>
        <taxon>Stellaceae</taxon>
        <taxon>Stella</taxon>
    </lineage>
</organism>
<feature type="transmembrane region" description="Helical" evidence="7">
    <location>
        <begin position="96"/>
        <end position="121"/>
    </location>
</feature>
<evidence type="ECO:0000256" key="3">
    <source>
        <dbReference type="ARBA" id="ARBA00022692"/>
    </source>
</evidence>
<evidence type="ECO:0000256" key="4">
    <source>
        <dbReference type="ARBA" id="ARBA00022989"/>
    </source>
</evidence>
<dbReference type="InterPro" id="IPR050291">
    <property type="entry name" value="CDF_Transporter"/>
</dbReference>
<sequence>MNRQGEADARLSPSAETLATNRRRETTMTTVVLTDGCMVASLVAAAIWSNSLIALAESMRGTLIVLLEIVLLLVMRRIHRGRTQSYDYGAGKLEQFVNFSVGLVMGLAGLWVAASAAYRWWHPADQAGLGLAFAVVVGLVNLVQNGLIFWGLWRAGRDGRSVIMIGQIRARIAKVISSCLVLTALAVNAIFGDGPVGTAADVAGSAFVSLVMLQLAVSMCRSALPSLLDRTLAESQQELINRSLIQHFDAYDDLVAVRSRLSGNVPIVEIVLGFRPDRQMGEIQRVVDGVAAEIRELIPDSAITVVPVAAVSR</sequence>
<evidence type="ECO:0000313" key="10">
    <source>
        <dbReference type="Proteomes" id="UP000278222"/>
    </source>
</evidence>
<accession>A0A3N1M7M6</accession>
<evidence type="ECO:0000313" key="9">
    <source>
        <dbReference type="EMBL" id="ROP99690.1"/>
    </source>
</evidence>
<feature type="transmembrane region" description="Helical" evidence="7">
    <location>
        <begin position="31"/>
        <end position="53"/>
    </location>
</feature>
<dbReference type="SUPFAM" id="SSF161111">
    <property type="entry name" value="Cation efflux protein transmembrane domain-like"/>
    <property type="match status" value="1"/>
</dbReference>
<dbReference type="PANTHER" id="PTHR43840">
    <property type="entry name" value="MITOCHONDRIAL METAL TRANSPORTER 1-RELATED"/>
    <property type="match status" value="1"/>
</dbReference>
<dbReference type="GO" id="GO:0006882">
    <property type="term" value="P:intracellular zinc ion homeostasis"/>
    <property type="evidence" value="ECO:0007669"/>
    <property type="project" value="TreeGrafter"/>
</dbReference>
<keyword evidence="5 7" id="KW-0472">Membrane</keyword>
<evidence type="ECO:0000256" key="1">
    <source>
        <dbReference type="ARBA" id="ARBA00004141"/>
    </source>
</evidence>
<evidence type="ECO:0000256" key="5">
    <source>
        <dbReference type="ARBA" id="ARBA00023136"/>
    </source>
</evidence>
<keyword evidence="4 7" id="KW-1133">Transmembrane helix</keyword>
<evidence type="ECO:0000256" key="6">
    <source>
        <dbReference type="SAM" id="MobiDB-lite"/>
    </source>
</evidence>
<proteinExistence type="predicted"/>
<dbReference type="GO" id="GO:0005886">
    <property type="term" value="C:plasma membrane"/>
    <property type="evidence" value="ECO:0007669"/>
    <property type="project" value="TreeGrafter"/>
</dbReference>
<comment type="caution">
    <text evidence="9">The sequence shown here is derived from an EMBL/GenBank/DDBJ whole genome shotgun (WGS) entry which is preliminary data.</text>
</comment>
<dbReference type="GO" id="GO:0015341">
    <property type="term" value="F:zinc efflux antiporter activity"/>
    <property type="evidence" value="ECO:0007669"/>
    <property type="project" value="TreeGrafter"/>
</dbReference>
<gene>
    <name evidence="9" type="ORF">EDC65_1475</name>
</gene>
<feature type="transmembrane region" description="Helical" evidence="7">
    <location>
        <begin position="127"/>
        <end position="152"/>
    </location>
</feature>
<dbReference type="GO" id="GO:0015086">
    <property type="term" value="F:cadmium ion transmembrane transporter activity"/>
    <property type="evidence" value="ECO:0007669"/>
    <property type="project" value="TreeGrafter"/>
</dbReference>
<dbReference type="InterPro" id="IPR027469">
    <property type="entry name" value="Cation_efflux_TMD_sf"/>
</dbReference>
<feature type="region of interest" description="Disordered" evidence="6">
    <location>
        <begin position="1"/>
        <end position="20"/>
    </location>
</feature>
<feature type="domain" description="Cation efflux protein transmembrane" evidence="8">
    <location>
        <begin position="32"/>
        <end position="228"/>
    </location>
</feature>
<evidence type="ECO:0000259" key="8">
    <source>
        <dbReference type="Pfam" id="PF01545"/>
    </source>
</evidence>
<dbReference type="PANTHER" id="PTHR43840:SF15">
    <property type="entry name" value="MITOCHONDRIAL METAL TRANSPORTER 1-RELATED"/>
    <property type="match status" value="1"/>
</dbReference>
<keyword evidence="3 7" id="KW-0812">Transmembrane</keyword>
<keyword evidence="10" id="KW-1185">Reference proteome</keyword>
<dbReference type="EMBL" id="RJKX01000013">
    <property type="protein sequence ID" value="ROP99690.1"/>
    <property type="molecule type" value="Genomic_DNA"/>
</dbReference>
<feature type="transmembrane region" description="Helical" evidence="7">
    <location>
        <begin position="203"/>
        <end position="224"/>
    </location>
</feature>
<reference evidence="9 10" key="1">
    <citation type="submission" date="2018-11" db="EMBL/GenBank/DDBJ databases">
        <title>Genomic Encyclopedia of Type Strains, Phase IV (KMG-IV): sequencing the most valuable type-strain genomes for metagenomic binning, comparative biology and taxonomic classification.</title>
        <authorList>
            <person name="Goeker M."/>
        </authorList>
    </citation>
    <scope>NUCLEOTIDE SEQUENCE [LARGE SCALE GENOMIC DNA]</scope>
    <source>
        <strain evidence="9 10">DSM 5900</strain>
    </source>
</reference>
<comment type="subcellular location">
    <subcellularLocation>
        <location evidence="1">Membrane</location>
        <topology evidence="1">Multi-pass membrane protein</topology>
    </subcellularLocation>
</comment>
<dbReference type="Pfam" id="PF01545">
    <property type="entry name" value="Cation_efflux"/>
    <property type="match status" value="1"/>
</dbReference>
<dbReference type="Proteomes" id="UP000278222">
    <property type="component" value="Unassembled WGS sequence"/>
</dbReference>
<evidence type="ECO:0000256" key="2">
    <source>
        <dbReference type="ARBA" id="ARBA00022448"/>
    </source>
</evidence>
<evidence type="ECO:0000256" key="7">
    <source>
        <dbReference type="SAM" id="Phobius"/>
    </source>
</evidence>
<dbReference type="AlphaFoldDB" id="A0A3N1M7M6"/>
<dbReference type="GO" id="GO:0015093">
    <property type="term" value="F:ferrous iron transmembrane transporter activity"/>
    <property type="evidence" value="ECO:0007669"/>
    <property type="project" value="TreeGrafter"/>
</dbReference>